<evidence type="ECO:0000313" key="1">
    <source>
        <dbReference type="EMBL" id="KRY31661.1"/>
    </source>
</evidence>
<comment type="caution">
    <text evidence="1">The sequence shown here is derived from an EMBL/GenBank/DDBJ whole genome shotgun (WGS) entry which is preliminary data.</text>
</comment>
<keyword evidence="2" id="KW-1185">Reference proteome</keyword>
<sequence length="204" mass="23601">MNPPKSDIFHLFKFYNNIVKCNYEIMNLFRSLLACLNFSGAGPRTAIYNCNSLTTTTTITTNSSNRHIKAFIMTHYSAAAARNLPFRSMNVFDEFNCTSRLQFKSDILEMTNVEQGTPVPQEEDYYCRLLGFFLATYDRLLKQKPYNANAYRLSVKIQITIKRGTASGEREHRQRYWNWNVDSNLTNVHFVDKLSGRPTTAGEY</sequence>
<dbReference type="OrthoDB" id="5917226at2759"/>
<dbReference type="AlphaFoldDB" id="A0A0V1B439"/>
<dbReference type="InParanoid" id="A0A0V1B439"/>
<accession>A0A0V1B439</accession>
<gene>
    <name evidence="1" type="ORF">T01_11945</name>
</gene>
<organism evidence="1 2">
    <name type="scientific">Trichinella spiralis</name>
    <name type="common">Trichina worm</name>
    <dbReference type="NCBI Taxonomy" id="6334"/>
    <lineage>
        <taxon>Eukaryota</taxon>
        <taxon>Metazoa</taxon>
        <taxon>Ecdysozoa</taxon>
        <taxon>Nematoda</taxon>
        <taxon>Enoplea</taxon>
        <taxon>Dorylaimia</taxon>
        <taxon>Trichinellida</taxon>
        <taxon>Trichinellidae</taxon>
        <taxon>Trichinella</taxon>
    </lineage>
</organism>
<protein>
    <submittedName>
        <fullName evidence="1">Uncharacterized protein</fullName>
    </submittedName>
</protein>
<dbReference type="EMBL" id="JYDH01000114">
    <property type="protein sequence ID" value="KRY31661.1"/>
    <property type="molecule type" value="Genomic_DNA"/>
</dbReference>
<evidence type="ECO:0000313" key="2">
    <source>
        <dbReference type="Proteomes" id="UP000054776"/>
    </source>
</evidence>
<name>A0A0V1B439_TRISP</name>
<dbReference type="Proteomes" id="UP000054776">
    <property type="component" value="Unassembled WGS sequence"/>
</dbReference>
<reference evidence="1 2" key="1">
    <citation type="submission" date="2015-01" db="EMBL/GenBank/DDBJ databases">
        <title>Evolution of Trichinella species and genotypes.</title>
        <authorList>
            <person name="Korhonen P.K."/>
            <person name="Edoardo P."/>
            <person name="Giuseppe L.R."/>
            <person name="Gasser R.B."/>
        </authorList>
    </citation>
    <scope>NUCLEOTIDE SEQUENCE [LARGE SCALE GENOMIC DNA]</scope>
    <source>
        <strain evidence="1">ISS3</strain>
    </source>
</reference>
<proteinExistence type="predicted"/>